<protein>
    <submittedName>
        <fullName evidence="2">Uncharacterized protein</fullName>
    </submittedName>
</protein>
<evidence type="ECO:0000313" key="2">
    <source>
        <dbReference type="EMBL" id="KAK9524306.1"/>
    </source>
</evidence>
<proteinExistence type="predicted"/>
<evidence type="ECO:0000256" key="1">
    <source>
        <dbReference type="SAM" id="MobiDB-lite"/>
    </source>
</evidence>
<feature type="compositionally biased region" description="Polar residues" evidence="1">
    <location>
        <begin position="37"/>
        <end position="50"/>
    </location>
</feature>
<dbReference type="AlphaFoldDB" id="A0AAW1EPK7"/>
<evidence type="ECO:0000313" key="3">
    <source>
        <dbReference type="Proteomes" id="UP001488805"/>
    </source>
</evidence>
<accession>A0AAW1EPK7</accession>
<organism evidence="2 3">
    <name type="scientific">Zoarces viviparus</name>
    <name type="common">Viviparous eelpout</name>
    <name type="synonym">Blennius viviparus</name>
    <dbReference type="NCBI Taxonomy" id="48416"/>
    <lineage>
        <taxon>Eukaryota</taxon>
        <taxon>Metazoa</taxon>
        <taxon>Chordata</taxon>
        <taxon>Craniata</taxon>
        <taxon>Vertebrata</taxon>
        <taxon>Euteleostomi</taxon>
        <taxon>Actinopterygii</taxon>
        <taxon>Neopterygii</taxon>
        <taxon>Teleostei</taxon>
        <taxon>Neoteleostei</taxon>
        <taxon>Acanthomorphata</taxon>
        <taxon>Eupercaria</taxon>
        <taxon>Perciformes</taxon>
        <taxon>Cottioidei</taxon>
        <taxon>Zoarcales</taxon>
        <taxon>Zoarcidae</taxon>
        <taxon>Zoarcinae</taxon>
        <taxon>Zoarces</taxon>
    </lineage>
</organism>
<keyword evidence="3" id="KW-1185">Reference proteome</keyword>
<comment type="caution">
    <text evidence="2">The sequence shown here is derived from an EMBL/GenBank/DDBJ whole genome shotgun (WGS) entry which is preliminary data.</text>
</comment>
<dbReference type="Proteomes" id="UP001488805">
    <property type="component" value="Unassembled WGS sequence"/>
</dbReference>
<reference evidence="2 3" key="1">
    <citation type="journal article" date="2024" name="Genome Biol. Evol.">
        <title>Chromosome-level genome assembly of the viviparous eelpout Zoarces viviparus.</title>
        <authorList>
            <person name="Fuhrmann N."/>
            <person name="Brasseur M.V."/>
            <person name="Bakowski C.E."/>
            <person name="Podsiadlowski L."/>
            <person name="Prost S."/>
            <person name="Krehenwinkel H."/>
            <person name="Mayer C."/>
        </authorList>
    </citation>
    <scope>NUCLEOTIDE SEQUENCE [LARGE SCALE GENOMIC DNA]</scope>
    <source>
        <strain evidence="2">NO-MEL_2022_Ind0_liver</strain>
    </source>
</reference>
<gene>
    <name evidence="2" type="ORF">VZT92_018155</name>
</gene>
<name>A0AAW1EPK7_ZOAVI</name>
<dbReference type="EMBL" id="JBCEZU010000156">
    <property type="protein sequence ID" value="KAK9524306.1"/>
    <property type="molecule type" value="Genomic_DNA"/>
</dbReference>
<sequence length="128" mass="13621">MRSSVSVCPSVHMWGGGASKPPPLIGSGSSEFRVGFTSGTSKQRGNNASLNVEAPTEHHLKSPARQLMHAGILMHAGKPSRRRKKPTFSLLPGGFPMHSGNCSSSSGSWVCSVGVHHPGDVIKRYEFL</sequence>
<feature type="region of interest" description="Disordered" evidence="1">
    <location>
        <begin position="35"/>
        <end position="60"/>
    </location>
</feature>